<keyword evidence="3" id="KW-0597">Phosphoprotein</keyword>
<evidence type="ECO:0000256" key="5">
    <source>
        <dbReference type="ARBA" id="ARBA00022777"/>
    </source>
</evidence>
<dbReference type="GO" id="GO:0009927">
    <property type="term" value="F:histidine phosphotransfer kinase activity"/>
    <property type="evidence" value="ECO:0007669"/>
    <property type="project" value="TreeGrafter"/>
</dbReference>
<dbReference type="InterPro" id="IPR003594">
    <property type="entry name" value="HATPase_dom"/>
</dbReference>
<keyword evidence="4" id="KW-0808">Transferase</keyword>
<dbReference type="InterPro" id="IPR003661">
    <property type="entry name" value="HisK_dim/P_dom"/>
</dbReference>
<dbReference type="InterPro" id="IPR005467">
    <property type="entry name" value="His_kinase_dom"/>
</dbReference>
<evidence type="ECO:0000259" key="8">
    <source>
        <dbReference type="PROSITE" id="PS50109"/>
    </source>
</evidence>
<keyword evidence="5" id="KW-0418">Kinase</keyword>
<evidence type="ECO:0000256" key="7">
    <source>
        <dbReference type="SAM" id="Phobius"/>
    </source>
</evidence>
<dbReference type="EMBL" id="UOEC01000014">
    <property type="protein sequence ID" value="VAV86806.1"/>
    <property type="molecule type" value="Genomic_DNA"/>
</dbReference>
<dbReference type="PRINTS" id="PR00344">
    <property type="entry name" value="BCTRLSENSOR"/>
</dbReference>
<dbReference type="SMART" id="SM00388">
    <property type="entry name" value="HisKA"/>
    <property type="match status" value="1"/>
</dbReference>
<feature type="domain" description="Histidine kinase" evidence="8">
    <location>
        <begin position="262"/>
        <end position="483"/>
    </location>
</feature>
<evidence type="ECO:0000256" key="3">
    <source>
        <dbReference type="ARBA" id="ARBA00022553"/>
    </source>
</evidence>
<dbReference type="GO" id="GO:0005886">
    <property type="term" value="C:plasma membrane"/>
    <property type="evidence" value="ECO:0007669"/>
    <property type="project" value="TreeGrafter"/>
</dbReference>
<dbReference type="Gene3D" id="1.10.287.130">
    <property type="match status" value="1"/>
</dbReference>
<accession>A0A3B0RD35</accession>
<dbReference type="SUPFAM" id="SSF55874">
    <property type="entry name" value="ATPase domain of HSP90 chaperone/DNA topoisomerase II/histidine kinase"/>
    <property type="match status" value="1"/>
</dbReference>
<proteinExistence type="predicted"/>
<dbReference type="PANTHER" id="PTHR43047">
    <property type="entry name" value="TWO-COMPONENT HISTIDINE PROTEIN KINASE"/>
    <property type="match status" value="1"/>
</dbReference>
<dbReference type="InterPro" id="IPR036890">
    <property type="entry name" value="HATPase_C_sf"/>
</dbReference>
<dbReference type="GO" id="GO:0000155">
    <property type="term" value="F:phosphorelay sensor kinase activity"/>
    <property type="evidence" value="ECO:0007669"/>
    <property type="project" value="InterPro"/>
</dbReference>
<dbReference type="InterPro" id="IPR004358">
    <property type="entry name" value="Sig_transdc_His_kin-like_C"/>
</dbReference>
<organism evidence="9">
    <name type="scientific">hydrothermal vent metagenome</name>
    <dbReference type="NCBI Taxonomy" id="652676"/>
    <lineage>
        <taxon>unclassified sequences</taxon>
        <taxon>metagenomes</taxon>
        <taxon>ecological metagenomes</taxon>
    </lineage>
</organism>
<dbReference type="SMART" id="SM00387">
    <property type="entry name" value="HATPase_c"/>
    <property type="match status" value="1"/>
</dbReference>
<evidence type="ECO:0000313" key="9">
    <source>
        <dbReference type="EMBL" id="VAV86806.1"/>
    </source>
</evidence>
<sequence length="511" mass="56579">MLENTEKATDNLEKELHETPAGTPRQNSNISMWEDGKDNRAQRELLTLFVKNQMRVSLALPLLAVVFFATNLLWISWPVALGWLALIFGAQGVQLFICHSYQKSDPGQRPISDWIGALAASEFLYAVCWSLPLYLFWEPGNLAQHTITIATLMTVIAVRIMIANSYMPIIIAGTGLITFNIVIRCTMEADAYYTGLGATVFLAEIFFIQLSKRLQKTARDMLIFKAQREQLIAELEVAKAAADRGRHQAEVANLAKSRFLATMSHELRTPLNAIMGFSEILNSEMMGPHSVSAYKDYSGDIHNSGNYLLNLINDILDLSRIEAGKHRLEDTPVSPSTVVEDCSRLLRMKLKEKNQALQVDLPEGMPKLLADERALRQIWLNLLSNAHKFSAQNTTINTGVKILPNETLAIFVTDQGPGMSAEEIKNATGLFNRGEIAEKKAIEGTGLGLPIVYGLIRLHDGDLHIKSQPGKGTTVTVIFPPKRILNESQEALAVTLQNASKSQRALIAMTG</sequence>
<keyword evidence="7" id="KW-0472">Membrane</keyword>
<feature type="transmembrane region" description="Helical" evidence="7">
    <location>
        <begin position="58"/>
        <end position="77"/>
    </location>
</feature>
<dbReference type="Gene3D" id="3.30.565.10">
    <property type="entry name" value="Histidine kinase-like ATPase, C-terminal domain"/>
    <property type="match status" value="1"/>
</dbReference>
<dbReference type="InterPro" id="IPR036097">
    <property type="entry name" value="HisK_dim/P_sf"/>
</dbReference>
<dbReference type="PANTHER" id="PTHR43047:SF72">
    <property type="entry name" value="OSMOSENSING HISTIDINE PROTEIN KINASE SLN1"/>
    <property type="match status" value="1"/>
</dbReference>
<dbReference type="CDD" id="cd00082">
    <property type="entry name" value="HisKA"/>
    <property type="match status" value="1"/>
</dbReference>
<reference evidence="9" key="1">
    <citation type="submission" date="2018-06" db="EMBL/GenBank/DDBJ databases">
        <authorList>
            <person name="Zhirakovskaya E."/>
        </authorList>
    </citation>
    <scope>NUCLEOTIDE SEQUENCE</scope>
</reference>
<dbReference type="PROSITE" id="PS50109">
    <property type="entry name" value="HIS_KIN"/>
    <property type="match status" value="1"/>
</dbReference>
<dbReference type="SUPFAM" id="SSF47384">
    <property type="entry name" value="Homodimeric domain of signal transducing histidine kinase"/>
    <property type="match status" value="1"/>
</dbReference>
<feature type="transmembrane region" description="Helical" evidence="7">
    <location>
        <begin position="114"/>
        <end position="136"/>
    </location>
</feature>
<dbReference type="AlphaFoldDB" id="A0A3B0RD35"/>
<evidence type="ECO:0000256" key="4">
    <source>
        <dbReference type="ARBA" id="ARBA00022679"/>
    </source>
</evidence>
<feature type="transmembrane region" description="Helical" evidence="7">
    <location>
        <begin position="83"/>
        <end position="102"/>
    </location>
</feature>
<name>A0A3B0RD35_9ZZZZ</name>
<evidence type="ECO:0000256" key="2">
    <source>
        <dbReference type="ARBA" id="ARBA00012438"/>
    </source>
</evidence>
<comment type="catalytic activity">
    <reaction evidence="1">
        <text>ATP + protein L-histidine = ADP + protein N-phospho-L-histidine.</text>
        <dbReference type="EC" id="2.7.13.3"/>
    </reaction>
</comment>
<dbReference type="Pfam" id="PF00512">
    <property type="entry name" value="HisKA"/>
    <property type="match status" value="1"/>
</dbReference>
<feature type="compositionally biased region" description="Basic and acidic residues" evidence="6">
    <location>
        <begin position="1"/>
        <end position="18"/>
    </location>
</feature>
<evidence type="ECO:0000256" key="6">
    <source>
        <dbReference type="SAM" id="MobiDB-lite"/>
    </source>
</evidence>
<feature type="region of interest" description="Disordered" evidence="6">
    <location>
        <begin position="1"/>
        <end position="33"/>
    </location>
</feature>
<protein>
    <recommendedName>
        <fullName evidence="2">histidine kinase</fullName>
        <ecNumber evidence="2">2.7.13.3</ecNumber>
    </recommendedName>
</protein>
<gene>
    <name evidence="9" type="ORF">MNBD_ALPHA08-455</name>
</gene>
<dbReference type="EC" id="2.7.13.3" evidence="2"/>
<dbReference type="Pfam" id="PF02518">
    <property type="entry name" value="HATPase_c"/>
    <property type="match status" value="1"/>
</dbReference>
<feature type="transmembrane region" description="Helical" evidence="7">
    <location>
        <begin position="192"/>
        <end position="211"/>
    </location>
</feature>
<feature type="transmembrane region" description="Helical" evidence="7">
    <location>
        <begin position="169"/>
        <end position="186"/>
    </location>
</feature>
<evidence type="ECO:0000256" key="1">
    <source>
        <dbReference type="ARBA" id="ARBA00000085"/>
    </source>
</evidence>
<keyword evidence="7" id="KW-1133">Transmembrane helix</keyword>
<keyword evidence="7" id="KW-0812">Transmembrane</keyword>